<name>W6K295_9MICO</name>
<comment type="similarity">
    <text evidence="2">Belongs to the complex I subunit 4 family.</text>
</comment>
<keyword evidence="9" id="KW-0560">Oxidoreductase</keyword>
<gene>
    <name evidence="9" type="primary">nuoM</name>
    <name evidence="9" type="ORF">BN11_870014</name>
</gene>
<dbReference type="EMBL" id="CAJA01000515">
    <property type="protein sequence ID" value="CCH75662.1"/>
    <property type="molecule type" value="Genomic_DNA"/>
</dbReference>
<keyword evidence="3 6" id="KW-0812">Transmembrane</keyword>
<evidence type="ECO:0000313" key="10">
    <source>
        <dbReference type="Proteomes" id="UP000035763"/>
    </source>
</evidence>
<dbReference type="GO" id="GO:0012505">
    <property type="term" value="C:endomembrane system"/>
    <property type="evidence" value="ECO:0007669"/>
    <property type="project" value="UniProtKB-SubCell"/>
</dbReference>
<dbReference type="PANTHER" id="PTHR43507:SF1">
    <property type="entry name" value="NADH-UBIQUINONE OXIDOREDUCTASE CHAIN 4"/>
    <property type="match status" value="1"/>
</dbReference>
<keyword evidence="10" id="KW-1185">Reference proteome</keyword>
<comment type="subcellular location">
    <subcellularLocation>
        <location evidence="1">Endomembrane system</location>
        <topology evidence="1">Multi-pass membrane protein</topology>
    </subcellularLocation>
    <subcellularLocation>
        <location evidence="6">Membrane</location>
        <topology evidence="6">Multi-pass membrane protein</topology>
    </subcellularLocation>
</comment>
<organism evidence="9 10">
    <name type="scientific">Nostocoides australiense Ben110</name>
    <dbReference type="NCBI Taxonomy" id="1193182"/>
    <lineage>
        <taxon>Bacteria</taxon>
        <taxon>Bacillati</taxon>
        <taxon>Actinomycetota</taxon>
        <taxon>Actinomycetes</taxon>
        <taxon>Micrococcales</taxon>
        <taxon>Intrasporangiaceae</taxon>
        <taxon>Nostocoides</taxon>
    </lineage>
</organism>
<proteinExistence type="inferred from homology"/>
<dbReference type="STRING" id="1193182.BN11_870014"/>
<evidence type="ECO:0000313" key="9">
    <source>
        <dbReference type="EMBL" id="CCH75662.1"/>
    </source>
</evidence>
<dbReference type="GO" id="GO:0003954">
    <property type="term" value="F:NADH dehydrogenase activity"/>
    <property type="evidence" value="ECO:0007669"/>
    <property type="project" value="TreeGrafter"/>
</dbReference>
<dbReference type="EC" id="1.6.99.5" evidence="9"/>
<feature type="transmembrane region" description="Helical" evidence="7">
    <location>
        <begin position="117"/>
        <end position="135"/>
    </location>
</feature>
<dbReference type="PANTHER" id="PTHR43507">
    <property type="entry name" value="NADH-UBIQUINONE OXIDOREDUCTASE CHAIN 4"/>
    <property type="match status" value="1"/>
</dbReference>
<dbReference type="Pfam" id="PF00361">
    <property type="entry name" value="Proton_antipo_M"/>
    <property type="match status" value="1"/>
</dbReference>
<evidence type="ECO:0000256" key="6">
    <source>
        <dbReference type="RuleBase" id="RU000320"/>
    </source>
</evidence>
<protein>
    <submittedName>
        <fullName evidence="9">NADH-quinone oxidoreductase subunit M</fullName>
        <ecNumber evidence="9">1.6.99.5</ecNumber>
    </submittedName>
</protein>
<dbReference type="NCBIfam" id="NF004500">
    <property type="entry name" value="PRK05846.1-4"/>
    <property type="match status" value="1"/>
</dbReference>
<feature type="transmembrane region" description="Helical" evidence="7">
    <location>
        <begin position="309"/>
        <end position="330"/>
    </location>
</feature>
<evidence type="ECO:0000256" key="5">
    <source>
        <dbReference type="ARBA" id="ARBA00023136"/>
    </source>
</evidence>
<dbReference type="AlphaFoldDB" id="W6K295"/>
<dbReference type="PRINTS" id="PR01437">
    <property type="entry name" value="NUOXDRDTASE4"/>
</dbReference>
<dbReference type="Proteomes" id="UP000035763">
    <property type="component" value="Unassembled WGS sequence"/>
</dbReference>
<dbReference type="InterPro" id="IPR001750">
    <property type="entry name" value="ND/Mrp_TM"/>
</dbReference>
<accession>W6K295</accession>
<dbReference type="OrthoDB" id="9768329at2"/>
<dbReference type="GO" id="GO:0015990">
    <property type="term" value="P:electron transport coupled proton transport"/>
    <property type="evidence" value="ECO:0007669"/>
    <property type="project" value="TreeGrafter"/>
</dbReference>
<feature type="transmembrane region" description="Helical" evidence="7">
    <location>
        <begin position="280"/>
        <end position="302"/>
    </location>
</feature>
<feature type="transmembrane region" description="Helical" evidence="7">
    <location>
        <begin position="6"/>
        <end position="24"/>
    </location>
</feature>
<evidence type="ECO:0000256" key="1">
    <source>
        <dbReference type="ARBA" id="ARBA00004127"/>
    </source>
</evidence>
<sequence>MDNFPWLTAMMVVPLIGAALIAALPSAMAARAKELALAFSVATLALGVGALTQFDLHSMQQFQLTETHSWIESFGVSYALGVDGIAITLILMAAVLTPVCILAAWHDVPEGGSREKNYFAWTLLLLAFMVGVFAATDVFLFYVFFEAMLIPVYFLIGGYGGPGRQAAAVKFLLFSLAGGLVMLAAVIGLYMQGPRGPQGFLINSLTGLNIDPTTQKWLWLGFFIAFAVKAPMWPVHTWLPDAAGVAKPATATLLVGVLDKVGTYGMIRFCLQLFPDASEWATPVVIALAVVSIFYGAFAAIAQNDLMRLIAYTSISHFGLIVLGIFAMTTTAHAGAALYMINHGFSTAALFLVAGMLIARRGSTKISDYGGWQRVVPAIAGVFLISGLSSMALPGLSSFVSEFLVLAGTFQRYKGVGAIAALSIVLAALYILWMYKRMMTGPRPEGVVHRDLTWREKFVVAPLILSFLFLGVYPKPVLDILNPAVQRVLTEVGVSDPSPVVPAAAATESEK</sequence>
<feature type="transmembrane region" description="Helical" evidence="7">
    <location>
        <begin position="251"/>
        <end position="274"/>
    </location>
</feature>
<keyword evidence="4 7" id="KW-1133">Transmembrane helix</keyword>
<feature type="transmembrane region" description="Helical" evidence="7">
    <location>
        <begin position="371"/>
        <end position="393"/>
    </location>
</feature>
<evidence type="ECO:0000256" key="7">
    <source>
        <dbReference type="SAM" id="Phobius"/>
    </source>
</evidence>
<feature type="transmembrane region" description="Helical" evidence="7">
    <location>
        <begin position="76"/>
        <end position="105"/>
    </location>
</feature>
<dbReference type="InterPro" id="IPR003918">
    <property type="entry name" value="NADH_UbQ_OxRdtase"/>
</dbReference>
<feature type="transmembrane region" description="Helical" evidence="7">
    <location>
        <begin position="336"/>
        <end position="359"/>
    </location>
</feature>
<dbReference type="NCBIfam" id="TIGR01972">
    <property type="entry name" value="NDH_I_M"/>
    <property type="match status" value="1"/>
</dbReference>
<dbReference type="GO" id="GO:0016020">
    <property type="term" value="C:membrane"/>
    <property type="evidence" value="ECO:0007669"/>
    <property type="project" value="UniProtKB-SubCell"/>
</dbReference>
<evidence type="ECO:0000256" key="2">
    <source>
        <dbReference type="ARBA" id="ARBA00009025"/>
    </source>
</evidence>
<feature type="transmembrane region" description="Helical" evidence="7">
    <location>
        <begin position="413"/>
        <end position="433"/>
    </location>
</feature>
<dbReference type="GO" id="GO:0048039">
    <property type="term" value="F:ubiquinone binding"/>
    <property type="evidence" value="ECO:0007669"/>
    <property type="project" value="TreeGrafter"/>
</dbReference>
<feature type="domain" description="NADH:quinone oxidoreductase/Mrp antiporter transmembrane" evidence="8">
    <location>
        <begin position="135"/>
        <end position="424"/>
    </location>
</feature>
<evidence type="ECO:0000256" key="4">
    <source>
        <dbReference type="ARBA" id="ARBA00022989"/>
    </source>
</evidence>
<dbReference type="GO" id="GO:0008137">
    <property type="term" value="F:NADH dehydrogenase (ubiquinone) activity"/>
    <property type="evidence" value="ECO:0007669"/>
    <property type="project" value="InterPro"/>
</dbReference>
<keyword evidence="5 7" id="KW-0472">Membrane</keyword>
<evidence type="ECO:0000256" key="3">
    <source>
        <dbReference type="ARBA" id="ARBA00022692"/>
    </source>
</evidence>
<feature type="transmembrane region" description="Helical" evidence="7">
    <location>
        <begin position="141"/>
        <end position="159"/>
    </location>
</feature>
<comment type="caution">
    <text evidence="9">The sequence shown here is derived from an EMBL/GenBank/DDBJ whole genome shotgun (WGS) entry which is preliminary data.</text>
</comment>
<reference evidence="9 10" key="1">
    <citation type="journal article" date="2013" name="ISME J.">
        <title>A metabolic model for members of the genus Tetrasphaera involved in enhanced biological phosphorus removal.</title>
        <authorList>
            <person name="Kristiansen R."/>
            <person name="Nguyen H.T.T."/>
            <person name="Saunders A.M."/>
            <person name="Nielsen J.L."/>
            <person name="Wimmer R."/>
            <person name="Le V.Q."/>
            <person name="McIlroy S.J."/>
            <person name="Petrovski S."/>
            <person name="Seviour R.J."/>
            <person name="Calteau A."/>
            <person name="Nielsen K.L."/>
            <person name="Nielsen P.H."/>
        </authorList>
    </citation>
    <scope>NUCLEOTIDE SEQUENCE [LARGE SCALE GENOMIC DNA]</scope>
    <source>
        <strain evidence="9 10">Ben110</strain>
    </source>
</reference>
<dbReference type="RefSeq" id="WP_048696229.1">
    <property type="nucleotide sequence ID" value="NZ_HG764815.1"/>
</dbReference>
<evidence type="ECO:0000259" key="8">
    <source>
        <dbReference type="Pfam" id="PF00361"/>
    </source>
</evidence>
<feature type="transmembrane region" description="Helical" evidence="7">
    <location>
        <begin position="217"/>
        <end position="239"/>
    </location>
</feature>
<feature type="transmembrane region" description="Helical" evidence="7">
    <location>
        <begin position="36"/>
        <end position="56"/>
    </location>
</feature>
<dbReference type="InterPro" id="IPR010227">
    <property type="entry name" value="NADH_Q_OxRdtase_chainM/4"/>
</dbReference>
<dbReference type="GO" id="GO:0042773">
    <property type="term" value="P:ATP synthesis coupled electron transport"/>
    <property type="evidence" value="ECO:0007669"/>
    <property type="project" value="InterPro"/>
</dbReference>
<feature type="transmembrane region" description="Helical" evidence="7">
    <location>
        <begin position="171"/>
        <end position="191"/>
    </location>
</feature>